<evidence type="ECO:0000256" key="1">
    <source>
        <dbReference type="SAM" id="MobiDB-lite"/>
    </source>
</evidence>
<dbReference type="GeneID" id="71927148"/>
<feature type="transmembrane region" description="Helical" evidence="2">
    <location>
        <begin position="17"/>
        <end position="37"/>
    </location>
</feature>
<keyword evidence="2" id="KW-0472">Membrane</keyword>
<feature type="region of interest" description="Disordered" evidence="1">
    <location>
        <begin position="177"/>
        <end position="216"/>
    </location>
</feature>
<dbReference type="InterPro" id="IPR055685">
    <property type="entry name" value="DUF7261"/>
</dbReference>
<evidence type="ECO:0000256" key="2">
    <source>
        <dbReference type="SAM" id="Phobius"/>
    </source>
</evidence>
<gene>
    <name evidence="3" type="ORF">MW046_03835</name>
</gene>
<evidence type="ECO:0000313" key="4">
    <source>
        <dbReference type="Proteomes" id="UP000831768"/>
    </source>
</evidence>
<reference evidence="3" key="1">
    <citation type="submission" date="2022-04" db="EMBL/GenBank/DDBJ databases">
        <title>Halocatena sp. nov., isolated from a salt lake.</title>
        <authorList>
            <person name="Cui H.-L."/>
        </authorList>
    </citation>
    <scope>NUCLEOTIDE SEQUENCE</scope>
    <source>
        <strain evidence="3">AD-1</strain>
    </source>
</reference>
<sequence>MNDDRPLTPLETDRGQLVLVAAVFIAVSFVPITVAYLQLGYSADVKASSDTPVESLESTVQRLEHVIYTETNGTTAWSHRNHTVTELHTRLEPHASAIETEHITHSVRIEYNESAASEWALTNCPNGSARQFGPCTADRGVVVQERIGEAHLLAVAFDMTLKNDRERIEATMIIGPTDRPIKHRSANVTPTPRRSAPHTREVPRQTEQTETIPGEK</sequence>
<organism evidence="3 4">
    <name type="scientific">Halocatena salina</name>
    <dbReference type="NCBI Taxonomy" id="2934340"/>
    <lineage>
        <taxon>Archaea</taxon>
        <taxon>Methanobacteriati</taxon>
        <taxon>Methanobacteriota</taxon>
        <taxon>Stenosarchaea group</taxon>
        <taxon>Halobacteria</taxon>
        <taxon>Halobacteriales</taxon>
        <taxon>Natronomonadaceae</taxon>
        <taxon>Halocatena</taxon>
    </lineage>
</organism>
<accession>A0A8U0A3H0</accession>
<feature type="compositionally biased region" description="Polar residues" evidence="1">
    <location>
        <begin position="205"/>
        <end position="216"/>
    </location>
</feature>
<dbReference type="Pfam" id="PF23922">
    <property type="entry name" value="DUF7261"/>
    <property type="match status" value="1"/>
</dbReference>
<keyword evidence="4" id="KW-1185">Reference proteome</keyword>
<name>A0A8U0A3H0_9EURY</name>
<protein>
    <submittedName>
        <fullName evidence="3">Uncharacterized protein</fullName>
    </submittedName>
</protein>
<evidence type="ECO:0000313" key="3">
    <source>
        <dbReference type="EMBL" id="UPM43584.1"/>
    </source>
</evidence>
<keyword evidence="2" id="KW-0812">Transmembrane</keyword>
<dbReference type="AlphaFoldDB" id="A0A8U0A3H0"/>
<dbReference type="Proteomes" id="UP000831768">
    <property type="component" value="Chromosome"/>
</dbReference>
<dbReference type="EMBL" id="CP096019">
    <property type="protein sequence ID" value="UPM43584.1"/>
    <property type="molecule type" value="Genomic_DNA"/>
</dbReference>
<proteinExistence type="predicted"/>
<dbReference type="RefSeq" id="WP_247994247.1">
    <property type="nucleotide sequence ID" value="NZ_CP096019.1"/>
</dbReference>
<keyword evidence="2" id="KW-1133">Transmembrane helix</keyword>
<dbReference type="KEGG" id="haad:MW046_03835"/>